<evidence type="ECO:0000256" key="8">
    <source>
        <dbReference type="ARBA" id="ARBA00023136"/>
    </source>
</evidence>
<evidence type="ECO:0000256" key="7">
    <source>
        <dbReference type="ARBA" id="ARBA00023122"/>
    </source>
</evidence>
<dbReference type="GO" id="GO:0016020">
    <property type="term" value="C:membrane"/>
    <property type="evidence" value="ECO:0007669"/>
    <property type="project" value="UniProtKB-SubCell"/>
</dbReference>
<dbReference type="InParanoid" id="A0A1S3J260"/>
<keyword evidence="6 11" id="KW-0406">Ion transport</keyword>
<reference evidence="15" key="1">
    <citation type="submission" date="2025-08" db="UniProtKB">
        <authorList>
            <consortium name="RefSeq"/>
        </authorList>
    </citation>
    <scope>IDENTIFICATION</scope>
    <source>
        <tissue evidence="15">Gonads</tissue>
    </source>
</reference>
<keyword evidence="2 11" id="KW-0813">Transport</keyword>
<keyword evidence="5 11" id="KW-1133">Transmembrane helix</keyword>
<evidence type="ECO:0000256" key="9">
    <source>
        <dbReference type="ARBA" id="ARBA00023214"/>
    </source>
</evidence>
<feature type="domain" description="CBS" evidence="13">
    <location>
        <begin position="792"/>
        <end position="853"/>
    </location>
</feature>
<feature type="transmembrane region" description="Helical" evidence="11">
    <location>
        <begin position="518"/>
        <end position="539"/>
    </location>
</feature>
<feature type="transmembrane region" description="Helical" evidence="11">
    <location>
        <begin position="416"/>
        <end position="440"/>
    </location>
</feature>
<comment type="subcellular location">
    <subcellularLocation>
        <location evidence="1 11">Membrane</location>
        <topology evidence="1 11">Multi-pass membrane protein</topology>
    </subcellularLocation>
</comment>
<feature type="transmembrane region" description="Helical" evidence="11">
    <location>
        <begin position="318"/>
        <end position="340"/>
    </location>
</feature>
<dbReference type="PANTHER" id="PTHR11689">
    <property type="entry name" value="CHLORIDE CHANNEL PROTEIN CLC FAMILY MEMBER"/>
    <property type="match status" value="1"/>
</dbReference>
<dbReference type="InterPro" id="IPR000644">
    <property type="entry name" value="CBS_dom"/>
</dbReference>
<gene>
    <name evidence="15" type="primary">LOC106169113</name>
</gene>
<feature type="transmembrane region" description="Helical" evidence="11">
    <location>
        <begin position="126"/>
        <end position="147"/>
    </location>
</feature>
<dbReference type="Proteomes" id="UP000085678">
    <property type="component" value="Unplaced"/>
</dbReference>
<feature type="transmembrane region" description="Helical" evidence="11">
    <location>
        <begin position="370"/>
        <end position="395"/>
    </location>
</feature>
<keyword evidence="9 11" id="KW-0868">Chloride</keyword>
<dbReference type="STRING" id="7574.A0A1S3J260"/>
<evidence type="ECO:0000256" key="5">
    <source>
        <dbReference type="ARBA" id="ARBA00022989"/>
    </source>
</evidence>
<feature type="domain" description="CBS" evidence="13">
    <location>
        <begin position="679"/>
        <end position="739"/>
    </location>
</feature>
<sequence length="874" mass="97964">MEEENLTQNNRVPSPEPPSDASDITTNGSQLRHRERRTSSSQRRLAKYGSTHEPPKDDAVFYPQDDKHSFFAKGRDIESVYTTHKYTEEEKKTLATFESMDYLPSHSEVYKHWLRRQPKRQDWDRWIMMGLIGFSVGFLGFLLHQLIDLVSETKWEKARDFVADDKMLEAWGWCLGYSLIFVVAGSASVVFLRPSAGGSGIPELIGFLNGAVVRHIFNVKTLVIKFFSAMCVVGAGMPVGPEGPMIHLGSLVGAGLSQFKSDTLKVRLPFFERFRNSEDRRNFISAGAAAGVASAFGAPVGGLLFSMEEVSSFWNMRLSWQIFFCSMVSTFTTDLFNSAFKGFKYQGKFGLFRSDQYILFQVTEGLDVNLLAFIPAAILGVIGGILGAMFTFINLKIARGRKRLLSNIKNQGLQKCVRLLEPNIIMIIFATVSVFLPAAFSCTKISCVPGGSPEDRPYCVDMDASNPLQMYNCPKGISFTEGNTTWTNKSFNEIATLLFVSGERGIHHLFSRNTHLEFGYASLFTVLPIYFLMACWAAGTSISSGLVVPMLYIGGLYGRIVGRGMVDLFGVHTSDAGYWSWMDPGAFALIGAASFFGGVSRLTMSLTVIMMEITNDIQFLLPIMVGIMVAKWVGDFVTHPLYHALLELKCIPFLNTEPVVVHEGRDVLNLDLYGAKDVMTPDPVVLHVHEPVQKIARYLLDTTYGGFPVVKKAKNGELVFHGLITRLELTVLLMHEEAFDPPPEDEDVVEQEVTCVDYEALTLDKLSDPARTQERLQQYLDEDRYARLYVNLHPYTNQSAVSIRACFSLNRTYIIFRTLGLRHMTVIDEQNHVMGIITRKDLMGFSLEERLSTVIEQERARERGAEVEMTLTVA</sequence>
<dbReference type="Pfam" id="PF00571">
    <property type="entry name" value="CBS"/>
    <property type="match status" value="2"/>
</dbReference>
<evidence type="ECO:0000256" key="12">
    <source>
        <dbReference type="SAM" id="MobiDB-lite"/>
    </source>
</evidence>
<comment type="similarity">
    <text evidence="11">Belongs to the chloride channel (TC 2.A.49) family.</text>
</comment>
<protein>
    <recommendedName>
        <fullName evidence="11">Chloride channel protein</fullName>
    </recommendedName>
</protein>
<dbReference type="SMART" id="SM00116">
    <property type="entry name" value="CBS"/>
    <property type="match status" value="2"/>
</dbReference>
<evidence type="ECO:0000313" key="15">
    <source>
        <dbReference type="RefSeq" id="XP_013403924.1"/>
    </source>
</evidence>
<dbReference type="GO" id="GO:0005254">
    <property type="term" value="F:chloride channel activity"/>
    <property type="evidence" value="ECO:0007669"/>
    <property type="project" value="UniProtKB-UniRule"/>
</dbReference>
<dbReference type="RefSeq" id="XP_013403924.1">
    <property type="nucleotide sequence ID" value="XM_013548470.1"/>
</dbReference>
<evidence type="ECO:0000259" key="13">
    <source>
        <dbReference type="PROSITE" id="PS51371"/>
    </source>
</evidence>
<feature type="transmembrane region" description="Helical" evidence="11">
    <location>
        <begin position="283"/>
        <end position="306"/>
    </location>
</feature>
<dbReference type="Gene3D" id="1.10.3080.10">
    <property type="entry name" value="Clc chloride channel"/>
    <property type="match status" value="1"/>
</dbReference>
<dbReference type="OrthoDB" id="428525at2759"/>
<keyword evidence="8 11" id="KW-0472">Membrane</keyword>
<evidence type="ECO:0000256" key="11">
    <source>
        <dbReference type="RuleBase" id="RU361221"/>
    </source>
</evidence>
<keyword evidence="7 10" id="KW-0129">CBS domain</keyword>
<feature type="compositionally biased region" description="Polar residues" evidence="12">
    <location>
        <begin position="1"/>
        <end position="12"/>
    </location>
</feature>
<dbReference type="InterPro" id="IPR014743">
    <property type="entry name" value="Cl-channel_core"/>
</dbReference>
<keyword evidence="3 11" id="KW-0812">Transmembrane</keyword>
<feature type="region of interest" description="Disordered" evidence="12">
    <location>
        <begin position="1"/>
        <end position="59"/>
    </location>
</feature>
<feature type="transmembrane region" description="Helical" evidence="11">
    <location>
        <begin position="617"/>
        <end position="634"/>
    </location>
</feature>
<name>A0A1S3J260_LINAN</name>
<evidence type="ECO:0000313" key="14">
    <source>
        <dbReference type="Proteomes" id="UP000085678"/>
    </source>
</evidence>
<dbReference type="GeneID" id="106169113"/>
<dbReference type="InterPro" id="IPR051280">
    <property type="entry name" value="Cl-channel/antiporter"/>
</dbReference>
<evidence type="ECO:0000256" key="4">
    <source>
        <dbReference type="ARBA" id="ARBA00022737"/>
    </source>
</evidence>
<dbReference type="CDD" id="cd04591">
    <property type="entry name" value="CBS_pair_voltage-gated_CLC_euk_bac"/>
    <property type="match status" value="1"/>
</dbReference>
<dbReference type="InterPro" id="IPR046342">
    <property type="entry name" value="CBS_dom_sf"/>
</dbReference>
<dbReference type="Pfam" id="PF00654">
    <property type="entry name" value="Voltage_CLC"/>
    <property type="match status" value="1"/>
</dbReference>
<keyword evidence="14" id="KW-1185">Reference proteome</keyword>
<evidence type="ECO:0000256" key="2">
    <source>
        <dbReference type="ARBA" id="ARBA00022448"/>
    </source>
</evidence>
<dbReference type="PROSITE" id="PS51371">
    <property type="entry name" value="CBS"/>
    <property type="match status" value="2"/>
</dbReference>
<dbReference type="SUPFAM" id="SSF81340">
    <property type="entry name" value="Clc chloride channel"/>
    <property type="match status" value="1"/>
</dbReference>
<dbReference type="KEGG" id="lak:106169113"/>
<dbReference type="PRINTS" id="PR00762">
    <property type="entry name" value="CLCHANNEL"/>
</dbReference>
<evidence type="ECO:0000256" key="3">
    <source>
        <dbReference type="ARBA" id="ARBA00022692"/>
    </source>
</evidence>
<evidence type="ECO:0000256" key="1">
    <source>
        <dbReference type="ARBA" id="ARBA00004141"/>
    </source>
</evidence>
<evidence type="ECO:0000256" key="6">
    <source>
        <dbReference type="ARBA" id="ARBA00023065"/>
    </source>
</evidence>
<feature type="transmembrane region" description="Helical" evidence="11">
    <location>
        <begin position="546"/>
        <end position="566"/>
    </location>
</feature>
<feature type="transmembrane region" description="Helical" evidence="11">
    <location>
        <begin position="586"/>
        <end position="610"/>
    </location>
</feature>
<dbReference type="SUPFAM" id="SSF54631">
    <property type="entry name" value="CBS-domain pair"/>
    <property type="match status" value="1"/>
</dbReference>
<dbReference type="PANTHER" id="PTHR11689:SF89">
    <property type="entry name" value="CHLORIDE CHANNEL PROTEIN"/>
    <property type="match status" value="1"/>
</dbReference>
<dbReference type="InterPro" id="IPR001807">
    <property type="entry name" value="ClC"/>
</dbReference>
<accession>A0A1S3J260</accession>
<dbReference type="Gene3D" id="3.10.580.10">
    <property type="entry name" value="CBS-domain"/>
    <property type="match status" value="1"/>
</dbReference>
<proteinExistence type="inferred from homology"/>
<feature type="transmembrane region" description="Helical" evidence="11">
    <location>
        <begin position="222"/>
        <end position="240"/>
    </location>
</feature>
<dbReference type="AlphaFoldDB" id="A0A1S3J260"/>
<organism evidence="14 15">
    <name type="scientific">Lingula anatina</name>
    <name type="common">Brachiopod</name>
    <name type="synonym">Lingula unguis</name>
    <dbReference type="NCBI Taxonomy" id="7574"/>
    <lineage>
        <taxon>Eukaryota</taxon>
        <taxon>Metazoa</taxon>
        <taxon>Spiralia</taxon>
        <taxon>Lophotrochozoa</taxon>
        <taxon>Brachiopoda</taxon>
        <taxon>Linguliformea</taxon>
        <taxon>Lingulata</taxon>
        <taxon>Lingulida</taxon>
        <taxon>Linguloidea</taxon>
        <taxon>Lingulidae</taxon>
        <taxon>Lingula</taxon>
    </lineage>
</organism>
<keyword evidence="4" id="KW-0677">Repeat</keyword>
<evidence type="ECO:0000256" key="10">
    <source>
        <dbReference type="PROSITE-ProRule" id="PRU00703"/>
    </source>
</evidence>
<feature type="transmembrane region" description="Helical" evidence="11">
    <location>
        <begin position="170"/>
        <end position="192"/>
    </location>
</feature>